<protein>
    <recommendedName>
        <fullName evidence="3 6">Flagellar basal body rod protein FlgB</fullName>
    </recommendedName>
</protein>
<keyword evidence="8" id="KW-0966">Cell projection</keyword>
<dbReference type="GO" id="GO:0030694">
    <property type="term" value="C:bacterial-type flagellum basal body, rod"/>
    <property type="evidence" value="ECO:0007669"/>
    <property type="project" value="InterPro"/>
</dbReference>
<dbReference type="InterPro" id="IPR001444">
    <property type="entry name" value="Flag_bb_rod_N"/>
</dbReference>
<sequence>MTGMLDRSLGPLADALQVRGYRQQLLAANIANADTPNYKAVDLNFAKTLQAVEAGKGGGLPLQTNALRQQPGAAADLGLAAAVEYQRGNQVGLDGNSVDMNREQASFLQNSVQYQADLTFITGKIKILLSAVTGTSV</sequence>
<evidence type="ECO:0000259" key="7">
    <source>
        <dbReference type="Pfam" id="PF00460"/>
    </source>
</evidence>
<accession>A0A3M8QYC6</accession>
<dbReference type="NCBIfam" id="TIGR01396">
    <property type="entry name" value="FlgB"/>
    <property type="match status" value="1"/>
</dbReference>
<dbReference type="InterPro" id="IPR006300">
    <property type="entry name" value="FlgB"/>
</dbReference>
<dbReference type="Pfam" id="PF00460">
    <property type="entry name" value="Flg_bb_rod"/>
    <property type="match status" value="1"/>
</dbReference>
<dbReference type="EMBL" id="RIZI01000170">
    <property type="protein sequence ID" value="RNF61085.1"/>
    <property type="molecule type" value="Genomic_DNA"/>
</dbReference>
<evidence type="ECO:0000256" key="3">
    <source>
        <dbReference type="ARBA" id="ARBA00014376"/>
    </source>
</evidence>
<dbReference type="PROSITE" id="PS00588">
    <property type="entry name" value="FLAGELLA_BB_ROD"/>
    <property type="match status" value="1"/>
</dbReference>
<dbReference type="PANTHER" id="PTHR30435:SF12">
    <property type="entry name" value="FLAGELLAR BASAL BODY ROD PROTEIN FLGB"/>
    <property type="match status" value="1"/>
</dbReference>
<evidence type="ECO:0000256" key="6">
    <source>
        <dbReference type="PIRNR" id="PIRNR002889"/>
    </source>
</evidence>
<evidence type="ECO:0000256" key="2">
    <source>
        <dbReference type="ARBA" id="ARBA00009677"/>
    </source>
</evidence>
<evidence type="ECO:0000256" key="5">
    <source>
        <dbReference type="ARBA" id="ARBA00024934"/>
    </source>
</evidence>
<comment type="subcellular location">
    <subcellularLocation>
        <location evidence="1 6">Bacterial flagellum basal body</location>
    </subcellularLocation>
</comment>
<gene>
    <name evidence="8" type="primary">flgB</name>
    <name evidence="8" type="ORF">EC580_08555</name>
</gene>
<dbReference type="AlphaFoldDB" id="A0A3M8QYC6"/>
<evidence type="ECO:0000313" key="8">
    <source>
        <dbReference type="EMBL" id="RNF61085.1"/>
    </source>
</evidence>
<comment type="similarity">
    <text evidence="2 6">Belongs to the flagella basal body rod proteins family.</text>
</comment>
<dbReference type="OrthoDB" id="9788334at2"/>
<dbReference type="InterPro" id="IPR019776">
    <property type="entry name" value="Flagellar_basal_body_rod_CS"/>
</dbReference>
<proteinExistence type="inferred from homology"/>
<feature type="domain" description="Flagellar basal body rod protein N-terminal" evidence="7">
    <location>
        <begin position="22"/>
        <end position="39"/>
    </location>
</feature>
<keyword evidence="4 6" id="KW-0975">Bacterial flagellum</keyword>
<dbReference type="RefSeq" id="WP_123104093.1">
    <property type="nucleotide sequence ID" value="NZ_CP127527.1"/>
</dbReference>
<evidence type="ECO:0000256" key="1">
    <source>
        <dbReference type="ARBA" id="ARBA00004117"/>
    </source>
</evidence>
<comment type="function">
    <text evidence="5 6">Structural component of flagellum, the bacterial motility apparatus. Part of the rod structure of flagellar basal body.</text>
</comment>
<keyword evidence="8" id="KW-0969">Cilium</keyword>
<dbReference type="GO" id="GO:0071978">
    <property type="term" value="P:bacterial-type flagellum-dependent swarming motility"/>
    <property type="evidence" value="ECO:0007669"/>
    <property type="project" value="TreeGrafter"/>
</dbReference>
<dbReference type="PANTHER" id="PTHR30435">
    <property type="entry name" value="FLAGELLAR PROTEIN"/>
    <property type="match status" value="1"/>
</dbReference>
<dbReference type="PIRSF" id="PIRSF002889">
    <property type="entry name" value="Rod_FlgB"/>
    <property type="match status" value="1"/>
</dbReference>
<keyword evidence="8" id="KW-0282">Flagellum</keyword>
<organism evidence="8">
    <name type="scientific">Acidithiobacillus sulfuriphilus</name>
    <dbReference type="NCBI Taxonomy" id="1867749"/>
    <lineage>
        <taxon>Bacteria</taxon>
        <taxon>Pseudomonadati</taxon>
        <taxon>Pseudomonadota</taxon>
        <taxon>Acidithiobacillia</taxon>
        <taxon>Acidithiobacillales</taxon>
        <taxon>Acidithiobacillaceae</taxon>
        <taxon>Acidithiobacillus</taxon>
    </lineage>
</organism>
<comment type="caution">
    <text evidence="8">The sequence shown here is derived from an EMBL/GenBank/DDBJ whole genome shotgun (WGS) entry which is preliminary data.</text>
</comment>
<evidence type="ECO:0000256" key="4">
    <source>
        <dbReference type="ARBA" id="ARBA00023143"/>
    </source>
</evidence>
<reference evidence="8" key="1">
    <citation type="submission" date="2018-10" db="EMBL/GenBank/DDBJ databases">
        <title>Acidithiobacillus sulfuriphilus sp. nov.: an extremely acidophilic sulfur-oxidizing chemolithotroph isolated from a neutral pH environment.</title>
        <authorList>
            <person name="Falagan C."/>
            <person name="Moya-Beltran A."/>
            <person name="Quatrini R."/>
            <person name="Johnson D.B."/>
        </authorList>
    </citation>
    <scope>NUCLEOTIDE SEQUENCE [LARGE SCALE GENOMIC DNA]</scope>
    <source>
        <strain evidence="8">CJ-2</strain>
    </source>
</reference>
<name>A0A3M8QYC6_9PROT</name>
<comment type="subunit">
    <text evidence="6">The basal body constitutes a major portion of the flagellar organelle and consists of a number of rings mounted on a central rod.</text>
</comment>